<protein>
    <submittedName>
        <fullName evidence="1">Uncharacterized protein</fullName>
    </submittedName>
</protein>
<gene>
    <name evidence="1" type="ORF">WICPIJ_007811</name>
</gene>
<organism evidence="1 2">
    <name type="scientific">Wickerhamomyces pijperi</name>
    <name type="common">Yeast</name>
    <name type="synonym">Pichia pijperi</name>
    <dbReference type="NCBI Taxonomy" id="599730"/>
    <lineage>
        <taxon>Eukaryota</taxon>
        <taxon>Fungi</taxon>
        <taxon>Dikarya</taxon>
        <taxon>Ascomycota</taxon>
        <taxon>Saccharomycotina</taxon>
        <taxon>Saccharomycetes</taxon>
        <taxon>Phaffomycetales</taxon>
        <taxon>Wickerhamomycetaceae</taxon>
        <taxon>Wickerhamomyces</taxon>
    </lineage>
</organism>
<dbReference type="Proteomes" id="UP000774326">
    <property type="component" value="Unassembled WGS sequence"/>
</dbReference>
<reference evidence="1" key="2">
    <citation type="submission" date="2021-01" db="EMBL/GenBank/DDBJ databases">
        <authorList>
            <person name="Schikora-Tamarit M.A."/>
        </authorList>
    </citation>
    <scope>NUCLEOTIDE SEQUENCE</scope>
    <source>
        <strain evidence="1">CBS2887</strain>
    </source>
</reference>
<comment type="caution">
    <text evidence="1">The sequence shown here is derived from an EMBL/GenBank/DDBJ whole genome shotgun (WGS) entry which is preliminary data.</text>
</comment>
<evidence type="ECO:0000313" key="1">
    <source>
        <dbReference type="EMBL" id="KAH3681228.1"/>
    </source>
</evidence>
<sequence length="97" mass="10923">MSLMETKEEDVEVFSRVLRPLVTVLETDLISLVRNSAKWAKRSLLHRLNFVLTKSLASVKSISTNLNDLEETGESKVSLSSLISFNKSNQLAMVRDL</sequence>
<accession>A0A9P8TIW5</accession>
<dbReference type="AlphaFoldDB" id="A0A9P8TIW5"/>
<reference evidence="1" key="1">
    <citation type="journal article" date="2021" name="Open Biol.">
        <title>Shared evolutionary footprints suggest mitochondrial oxidative damage underlies multiple complex I losses in fungi.</title>
        <authorList>
            <person name="Schikora-Tamarit M.A."/>
            <person name="Marcet-Houben M."/>
            <person name="Nosek J."/>
            <person name="Gabaldon T."/>
        </authorList>
    </citation>
    <scope>NUCLEOTIDE SEQUENCE</scope>
    <source>
        <strain evidence="1">CBS2887</strain>
    </source>
</reference>
<evidence type="ECO:0000313" key="2">
    <source>
        <dbReference type="Proteomes" id="UP000774326"/>
    </source>
</evidence>
<name>A0A9P8TIW5_WICPI</name>
<keyword evidence="2" id="KW-1185">Reference proteome</keyword>
<proteinExistence type="predicted"/>
<dbReference type="EMBL" id="JAEUBG010004534">
    <property type="protein sequence ID" value="KAH3681228.1"/>
    <property type="molecule type" value="Genomic_DNA"/>
</dbReference>